<dbReference type="EMBL" id="OZ019900">
    <property type="protein sequence ID" value="CAK9234814.1"/>
    <property type="molecule type" value="Genomic_DNA"/>
</dbReference>
<gene>
    <name evidence="4" type="ORF">CSSPTR1EN2_LOCUS22405</name>
</gene>
<proteinExistence type="predicted"/>
<feature type="signal peptide" evidence="2">
    <location>
        <begin position="1"/>
        <end position="21"/>
    </location>
</feature>
<dbReference type="Proteomes" id="UP001497512">
    <property type="component" value="Chromosome 8"/>
</dbReference>
<dbReference type="CDD" id="cd00519">
    <property type="entry name" value="Lipase_3"/>
    <property type="match status" value="1"/>
</dbReference>
<dbReference type="SUPFAM" id="SSF53474">
    <property type="entry name" value="alpha/beta-Hydrolases"/>
    <property type="match status" value="1"/>
</dbReference>
<feature type="chain" id="PRO_5045399839" description="Fungal lipase-type domain-containing protein" evidence="2">
    <location>
        <begin position="22"/>
        <end position="514"/>
    </location>
</feature>
<sequence>MLRVLLLGAGALGAFLVGKKALGAFQEKAAERGGGNSPIDVLARGLTHVQARLGPWSMRDLTLGLLAISKVTEKDCLPVPGQPAELLMQDAQFLERAQHWRAMAEAVYASDPASFSLLSHLPESAIVGAKWTADPSSLRPAFAVCVDAPYSAVILAVRGTSEVIDMLVNSGASMEPFLEGVAHGGFAHATEQLLEEVAPIIDQAFAEHGMAQTEVKLMIVGHSLGAAIGIMAGLKLRKKFPNLECWAFSTPACLTLELAQKCRDFVTSFISNYDIVPRFSLHSVELLRKQVCSFDWDRAEKILKDDEDWKNIKSASEAMRKWQETQKGIGETVQSAQDGLCEQMENVHKAMGNTGAEGDKKDPSPGGENDGSKDDAKDDEKQDKEERDDKREEKEEFPPLYAPGRILVLAASPPGCGKMPEQRSGVASERKLGTYPTFEEAKKVQWIMHEADQLEVEEIVVSPWCVTDHMLGNLSEGIYYLQRQCGPALPPGHQLAIESLSGTSILNKSSLPLP</sequence>
<evidence type="ECO:0000313" key="5">
    <source>
        <dbReference type="Proteomes" id="UP001497512"/>
    </source>
</evidence>
<reference evidence="4" key="1">
    <citation type="submission" date="2024-02" db="EMBL/GenBank/DDBJ databases">
        <authorList>
            <consortium name="ELIXIR-Norway"/>
            <consortium name="Elixir Norway"/>
        </authorList>
    </citation>
    <scope>NUCLEOTIDE SEQUENCE</scope>
</reference>
<keyword evidence="5" id="KW-1185">Reference proteome</keyword>
<evidence type="ECO:0000259" key="3">
    <source>
        <dbReference type="Pfam" id="PF01764"/>
    </source>
</evidence>
<dbReference type="PANTHER" id="PTHR46023:SF8">
    <property type="entry name" value="SN1-SPECIFIC DIACYLGLYCEROL LIPASE"/>
    <property type="match status" value="1"/>
</dbReference>
<dbReference type="InterPro" id="IPR029058">
    <property type="entry name" value="AB_hydrolase_fold"/>
</dbReference>
<evidence type="ECO:0000256" key="2">
    <source>
        <dbReference type="SAM" id="SignalP"/>
    </source>
</evidence>
<evidence type="ECO:0000313" key="4">
    <source>
        <dbReference type="EMBL" id="CAK9234814.1"/>
    </source>
</evidence>
<organism evidence="4 5">
    <name type="scientific">Sphagnum troendelagicum</name>
    <dbReference type="NCBI Taxonomy" id="128251"/>
    <lineage>
        <taxon>Eukaryota</taxon>
        <taxon>Viridiplantae</taxon>
        <taxon>Streptophyta</taxon>
        <taxon>Embryophyta</taxon>
        <taxon>Bryophyta</taxon>
        <taxon>Sphagnophytina</taxon>
        <taxon>Sphagnopsida</taxon>
        <taxon>Sphagnales</taxon>
        <taxon>Sphagnaceae</taxon>
        <taxon>Sphagnum</taxon>
    </lineage>
</organism>
<dbReference type="PANTHER" id="PTHR46023">
    <property type="entry name" value="LIPASE CLASS 3 PROTEIN-LIKE"/>
    <property type="match status" value="1"/>
</dbReference>
<dbReference type="InterPro" id="IPR002921">
    <property type="entry name" value="Fungal_lipase-type"/>
</dbReference>
<keyword evidence="2" id="KW-0732">Signal</keyword>
<evidence type="ECO:0000256" key="1">
    <source>
        <dbReference type="SAM" id="MobiDB-lite"/>
    </source>
</evidence>
<dbReference type="Pfam" id="PF01764">
    <property type="entry name" value="Lipase_3"/>
    <property type="match status" value="1"/>
</dbReference>
<protein>
    <recommendedName>
        <fullName evidence="3">Fungal lipase-type domain-containing protein</fullName>
    </recommendedName>
</protein>
<accession>A0ABP0V0U3</accession>
<dbReference type="Gene3D" id="3.40.50.1820">
    <property type="entry name" value="alpha/beta hydrolase"/>
    <property type="match status" value="1"/>
</dbReference>
<feature type="domain" description="Fungal lipase-type" evidence="3">
    <location>
        <begin position="155"/>
        <end position="281"/>
    </location>
</feature>
<feature type="region of interest" description="Disordered" evidence="1">
    <location>
        <begin position="352"/>
        <end position="404"/>
    </location>
</feature>
<name>A0ABP0V0U3_9BRYO</name>
<feature type="compositionally biased region" description="Basic and acidic residues" evidence="1">
    <location>
        <begin position="370"/>
        <end position="397"/>
    </location>
</feature>